<dbReference type="AlphaFoldDB" id="A0A2A4TAE0"/>
<dbReference type="EMBL" id="NVSR01000004">
    <property type="protein sequence ID" value="PCI30503.1"/>
    <property type="molecule type" value="Genomic_DNA"/>
</dbReference>
<reference evidence="2" key="1">
    <citation type="submission" date="2017-08" db="EMBL/GenBank/DDBJ databases">
        <title>A dynamic microbial community with high functional redundancy inhabits the cold, oxic subseafloor aquifer.</title>
        <authorList>
            <person name="Tully B.J."/>
            <person name="Wheat C.G."/>
            <person name="Glazer B.T."/>
            <person name="Huber J.A."/>
        </authorList>
    </citation>
    <scope>NUCLEOTIDE SEQUENCE [LARGE SCALE GENOMIC DNA]</scope>
</reference>
<evidence type="ECO:0000313" key="1">
    <source>
        <dbReference type="EMBL" id="PCI30503.1"/>
    </source>
</evidence>
<dbReference type="Proteomes" id="UP000218113">
    <property type="component" value="Unassembled WGS sequence"/>
</dbReference>
<dbReference type="Gene3D" id="1.10.3680.10">
    <property type="entry name" value="TerB-like"/>
    <property type="match status" value="1"/>
</dbReference>
<sequence>MSGSFISQLPQAAKVWSAKAIAGIIVADGIVTNAELTVLRESIGFLEDVSTINEIVELVKDRVKPELQVLKTDRKIAAKILMSLAMVALTDNKLSASESQYFIYIAGKLGFEAGIAKMMMSWGRDYISLNEKKKVILRIGEESKPMYVNI</sequence>
<protein>
    <recommendedName>
        <fullName evidence="3">TerB family tellurite resistance protein</fullName>
    </recommendedName>
</protein>
<dbReference type="InterPro" id="IPR029024">
    <property type="entry name" value="TerB-like"/>
</dbReference>
<accession>A0A2A4TAE0</accession>
<organism evidence="1 2">
    <name type="scientific">SAR324 cluster bacterium</name>
    <dbReference type="NCBI Taxonomy" id="2024889"/>
    <lineage>
        <taxon>Bacteria</taxon>
        <taxon>Deltaproteobacteria</taxon>
        <taxon>SAR324 cluster</taxon>
    </lineage>
</organism>
<name>A0A2A4TAE0_9DELT</name>
<gene>
    <name evidence="1" type="ORF">COB67_01600</name>
</gene>
<evidence type="ECO:0000313" key="2">
    <source>
        <dbReference type="Proteomes" id="UP000218113"/>
    </source>
</evidence>
<comment type="caution">
    <text evidence="1">The sequence shown here is derived from an EMBL/GenBank/DDBJ whole genome shotgun (WGS) entry which is preliminary data.</text>
</comment>
<dbReference type="CDD" id="cd07177">
    <property type="entry name" value="terB_like"/>
    <property type="match status" value="1"/>
</dbReference>
<dbReference type="SUPFAM" id="SSF158682">
    <property type="entry name" value="TerB-like"/>
    <property type="match status" value="1"/>
</dbReference>
<proteinExistence type="predicted"/>
<evidence type="ECO:0008006" key="3">
    <source>
        <dbReference type="Google" id="ProtNLM"/>
    </source>
</evidence>